<organism evidence="11 12">
    <name type="scientific">Laodelphax striatellus</name>
    <name type="common">Small brown planthopper</name>
    <name type="synonym">Delphax striatella</name>
    <dbReference type="NCBI Taxonomy" id="195883"/>
    <lineage>
        <taxon>Eukaryota</taxon>
        <taxon>Metazoa</taxon>
        <taxon>Ecdysozoa</taxon>
        <taxon>Arthropoda</taxon>
        <taxon>Hexapoda</taxon>
        <taxon>Insecta</taxon>
        <taxon>Pterygota</taxon>
        <taxon>Neoptera</taxon>
        <taxon>Paraneoptera</taxon>
        <taxon>Hemiptera</taxon>
        <taxon>Auchenorrhyncha</taxon>
        <taxon>Fulgoroidea</taxon>
        <taxon>Delphacidae</taxon>
        <taxon>Criomorphinae</taxon>
        <taxon>Laodelphax</taxon>
    </lineage>
</organism>
<dbReference type="InterPro" id="IPR021418">
    <property type="entry name" value="THO_THOC2_C"/>
</dbReference>
<evidence type="ECO:0000256" key="6">
    <source>
        <dbReference type="SAM" id="Coils"/>
    </source>
</evidence>
<gene>
    <name evidence="11" type="ORF">LSTR_LSTR011164</name>
</gene>
<dbReference type="FunCoup" id="A0A482XST5">
    <property type="interactions" value="2056"/>
</dbReference>
<reference evidence="11 12" key="1">
    <citation type="journal article" date="2017" name="Gigascience">
        <title>Genome sequence of the small brown planthopper, Laodelphax striatellus.</title>
        <authorList>
            <person name="Zhu J."/>
            <person name="Jiang F."/>
            <person name="Wang X."/>
            <person name="Yang P."/>
            <person name="Bao Y."/>
            <person name="Zhao W."/>
            <person name="Wang W."/>
            <person name="Lu H."/>
            <person name="Wang Q."/>
            <person name="Cui N."/>
            <person name="Li J."/>
            <person name="Chen X."/>
            <person name="Luo L."/>
            <person name="Yu J."/>
            <person name="Kang L."/>
            <person name="Cui F."/>
        </authorList>
    </citation>
    <scope>NUCLEOTIDE SEQUENCE [LARGE SCALE GENOMIC DNA]</scope>
    <source>
        <strain evidence="11">Lst14</strain>
    </source>
</reference>
<comment type="caution">
    <text evidence="11">The sequence shown here is derived from an EMBL/GenBank/DDBJ whole genome shotgun (WGS) entry which is preliminary data.</text>
</comment>
<feature type="compositionally biased region" description="Basic and acidic residues" evidence="7">
    <location>
        <begin position="1284"/>
        <end position="1351"/>
    </location>
</feature>
<comment type="subunit">
    <text evidence="5">Component of the THO subcomplex, which is composed of THOC1, THOC2, THOC3, THOC5, THOC6 and THOC7. The THO subcomplex interacts with DDX39B to form the THO-DDX39B complex which multimerizes into a 28-subunit tetrameric assembly. Component of the transcription/export (TREX) complex at least composed of ALYREF/THOC4, DDX39B, SARNP/CIP29, CHTOP and the THO subcomplex; in the complex interacts with THOC1, THOC3, THOC5, THOC7 and DDX39B. TREX seems to have a dynamic structure involving ATP-dependent remodeling. Interacts with POLDIP3 and ZC3H11A.</text>
</comment>
<feature type="compositionally biased region" description="Low complexity" evidence="7">
    <location>
        <begin position="1403"/>
        <end position="1415"/>
    </location>
</feature>
<protein>
    <recommendedName>
        <fullName evidence="3">THO complex subunit 2</fullName>
    </recommendedName>
</protein>
<dbReference type="Pfam" id="PF11732">
    <property type="entry name" value="Thoc2"/>
    <property type="match status" value="1"/>
</dbReference>
<evidence type="ECO:0000256" key="4">
    <source>
        <dbReference type="ARBA" id="ARBA00023242"/>
    </source>
</evidence>
<dbReference type="GO" id="GO:0000445">
    <property type="term" value="C:THO complex part of transcription export complex"/>
    <property type="evidence" value="ECO:0007669"/>
    <property type="project" value="TreeGrafter"/>
</dbReference>
<feature type="compositionally biased region" description="Basic and acidic residues" evidence="7">
    <location>
        <begin position="1500"/>
        <end position="1509"/>
    </location>
</feature>
<dbReference type="SMR" id="A0A482XST5"/>
<feature type="domain" description="THO complex subunit 2 N-terminal" evidence="10">
    <location>
        <begin position="432"/>
        <end position="563"/>
    </location>
</feature>
<keyword evidence="4" id="KW-0539">Nucleus</keyword>
<feature type="compositionally biased region" description="Low complexity" evidence="7">
    <location>
        <begin position="1371"/>
        <end position="1380"/>
    </location>
</feature>
<feature type="compositionally biased region" description="Polar residues" evidence="7">
    <location>
        <begin position="1199"/>
        <end position="1221"/>
    </location>
</feature>
<dbReference type="Pfam" id="PF11262">
    <property type="entry name" value="Tho2"/>
    <property type="match status" value="1"/>
</dbReference>
<comment type="similarity">
    <text evidence="2">Belongs to the THOC2 family.</text>
</comment>
<dbReference type="InterPro" id="IPR040007">
    <property type="entry name" value="Tho2"/>
</dbReference>
<sequence length="1591" mass="181890">MAEDSILSSDTWKTWEKQGKADFLKKCKSYLKSSDSPVFSGDQNVSGLTRIVYDLILHGVKGPLKKENAVSTLTEIINYHTDMPSLILDVINVIDAETSGLDPSTDERSNLGFIVKQSEKMLSEKLLKERLEIDSLQEIKILNNRNFYTKFIKVKTKLYYKQRKFNLFREESEGYAKLISELNQEITENVRPAQILEAIKSLIGCFNLDPNRVLDVILDSFENRPTQTEFFIPLIKSYMPDPKILSEVLGFKFSFYQSGPDRTPKSLFLVAAKMLQHGVISLEDIYPWLTPDDKVITKAWEKDLRDANEYVRKLNIVSIKEKEKEEQPEEKEDELEKFETNQKFGLCEALLQIGDWNNTQLLCKKLPDHCVMNEIPVALALCKLLHSLIEPVYRKNCGLGPKIKGLPTPPPSSPLAPKPATTFFEMRSHIFPMLIALGPSLHYDMVLLYKVLRVLRTSLTKSGVEASAGPPEGDSLYHDTLTILDDVILPTLSYLESNCCVAEEIWSIIRMYPYHCRYCLYSRWKNETYKHYAKLIRRKGETEKKIKALMKRVSKENVKPVGRLIGKITHYAPGYLFDYMLGQLQIYDNLIVPVVDSLKYLTSMSYDILGYCLVEALALSERNRFKHDGTSISLWLQSLASFSGFIFKKYNVELTGLLQYLANQLKMKKSLDLLILKEIVTKMAGIDTADEMTVNQLEAMAGGELLRGEAGYFSQIRNTKRSSLRLKEALATHDLAVALCLLTAQQRYCVIYEETEKSHLKLVGKLYDQCQDTLVQYGTFLGSTMSMEEYITRLPSIHSLLAEYHIHTDVAFFLARPMFTHAINLKYDTLRKADPNCKKLTSSQKQQKYCEAVLDVMAPIAASVHPLHPAKVWEDISPQFFVTFWSLTMYDLFVPVDAYTKEINKIKQLAAGVSESKDLPASKQKKEQERYHALSEKLQDERKKQQEHVEKIQAHLQQEKDSWFLSRSAKTAKNEMITQFLQLCLFPRCIFTMTDAVYCAKFVHILHSLKTANFSTLLCYDRLFCDITYSITSCTENEANRYGRFLCAMLETVMRWHSEKEIFDQECAFYPGFVTKFRVSNQYSEANDHVNYENYRHVCHKWHYKITKAMCTCLESKDYVQIRNALIILIKILPHYPMLTKLSQFIERRIDKVKEEEKNARQDLYTLATSYSGQLKARAPHMLRENDFHHVGERVPKSQEGSNSGNSDQPASQNASSTKQVNGEVKIEKEKTATNTDKPIKTEKDVIVVKEKRTLVRMGAGGDATNSTSSSSNRVTENSPATSTKEKSEKSSKEKDHSDQKEHKASKREEKREESEKRSKDKKEEKFLRESREERLYREERDRDWDRDRGSTETMMPLSKDETMRGGGGSSYYSGAVTSSSGGGGTGNYYSAADERDRDRAGDLSSVSNSSSGSLRCGGGGSLTPPLARRSSEPDHEREVKRRKVDGAGGGGSGSSKSSKHDEQKLAMLEGSSKSSSDKVDKKERREKSKKALLKSSQRAADEAKELRKEKKITRKRQERAEEAASLAAEQKRRKEEEKAVKMALNGDQQDSHRDKHHYRDKSPYAREERSHDRESSGRDKHRRSGDSKRR</sequence>
<name>A0A482XST5_LAOST</name>
<accession>A0A482XST5</accession>
<feature type="domain" description="THO complex subunit 2 N-terminal" evidence="10">
    <location>
        <begin position="9"/>
        <end position="395"/>
    </location>
</feature>
<dbReference type="GO" id="GO:0006406">
    <property type="term" value="P:mRNA export from nucleus"/>
    <property type="evidence" value="ECO:0007669"/>
    <property type="project" value="InterPro"/>
</dbReference>
<feature type="compositionally biased region" description="Low complexity" evidence="7">
    <location>
        <begin position="1265"/>
        <end position="1279"/>
    </location>
</feature>
<dbReference type="GO" id="GO:0006397">
    <property type="term" value="P:mRNA processing"/>
    <property type="evidence" value="ECO:0007669"/>
    <property type="project" value="InterPro"/>
</dbReference>
<evidence type="ECO:0000259" key="9">
    <source>
        <dbReference type="Pfam" id="PF11732"/>
    </source>
</evidence>
<dbReference type="PANTHER" id="PTHR21597">
    <property type="entry name" value="THO2 PROTEIN"/>
    <property type="match status" value="1"/>
</dbReference>
<evidence type="ECO:0000256" key="3">
    <source>
        <dbReference type="ARBA" id="ARBA00019596"/>
    </source>
</evidence>
<feature type="compositionally biased region" description="Basic and acidic residues" evidence="7">
    <location>
        <begin position="1430"/>
        <end position="1440"/>
    </location>
</feature>
<keyword evidence="12" id="KW-1185">Reference proteome</keyword>
<feature type="region of interest" description="Disordered" evidence="7">
    <location>
        <begin position="1194"/>
        <end position="1238"/>
    </location>
</feature>
<dbReference type="OrthoDB" id="29024at2759"/>
<dbReference type="EMBL" id="QKKF02001985">
    <property type="protein sequence ID" value="RZF48549.1"/>
    <property type="molecule type" value="Genomic_DNA"/>
</dbReference>
<evidence type="ECO:0000259" key="8">
    <source>
        <dbReference type="Pfam" id="PF11262"/>
    </source>
</evidence>
<feature type="compositionally biased region" description="Basic and acidic residues" evidence="7">
    <location>
        <begin position="1476"/>
        <end position="1487"/>
    </location>
</feature>
<evidence type="ECO:0000256" key="2">
    <source>
        <dbReference type="ARBA" id="ARBA00007857"/>
    </source>
</evidence>
<evidence type="ECO:0000313" key="11">
    <source>
        <dbReference type="EMBL" id="RZF48549.1"/>
    </source>
</evidence>
<feature type="coiled-coil region" evidence="6">
    <location>
        <begin position="924"/>
        <end position="955"/>
    </location>
</feature>
<dbReference type="InterPro" id="IPR032302">
    <property type="entry name" value="THOC2_N"/>
</dbReference>
<feature type="compositionally biased region" description="Basic and acidic residues" evidence="7">
    <location>
        <begin position="1225"/>
        <end position="1238"/>
    </location>
</feature>
<evidence type="ECO:0000259" key="10">
    <source>
        <dbReference type="Pfam" id="PF16134"/>
    </source>
</evidence>
<dbReference type="GO" id="GO:0003729">
    <property type="term" value="F:mRNA binding"/>
    <property type="evidence" value="ECO:0007669"/>
    <property type="project" value="TreeGrafter"/>
</dbReference>
<feature type="region of interest" description="Disordered" evidence="7">
    <location>
        <begin position="1257"/>
        <end position="1591"/>
    </location>
</feature>
<feature type="domain" description="THO complex subunitTHOC2 C-terminal" evidence="8">
    <location>
        <begin position="873"/>
        <end position="1175"/>
    </location>
</feature>
<proteinExistence type="inferred from homology"/>
<evidence type="ECO:0000256" key="7">
    <source>
        <dbReference type="SAM" id="MobiDB-lite"/>
    </source>
</evidence>
<feature type="compositionally biased region" description="Basic and acidic residues" evidence="7">
    <location>
        <begin position="1561"/>
        <end position="1591"/>
    </location>
</feature>
<dbReference type="PANTHER" id="PTHR21597:SF0">
    <property type="entry name" value="THO COMPLEX SUBUNIT 2"/>
    <property type="match status" value="1"/>
</dbReference>
<dbReference type="InParanoid" id="A0A482XST5"/>
<evidence type="ECO:0000256" key="1">
    <source>
        <dbReference type="ARBA" id="ARBA00004123"/>
    </source>
</evidence>
<feature type="compositionally biased region" description="Basic and acidic residues" evidence="7">
    <location>
        <begin position="1530"/>
        <end position="1541"/>
    </location>
</feature>
<dbReference type="STRING" id="195883.A0A482XST5"/>
<comment type="subcellular location">
    <subcellularLocation>
        <location evidence="1">Nucleus</location>
    </subcellularLocation>
</comment>
<evidence type="ECO:0000313" key="12">
    <source>
        <dbReference type="Proteomes" id="UP000291343"/>
    </source>
</evidence>
<dbReference type="InterPro" id="IPR021726">
    <property type="entry name" value="THO_THOC2_N"/>
</dbReference>
<feature type="compositionally biased region" description="Basic and acidic residues" evidence="7">
    <location>
        <begin position="1393"/>
        <end position="1402"/>
    </location>
</feature>
<dbReference type="Proteomes" id="UP000291343">
    <property type="component" value="Unassembled WGS sequence"/>
</dbReference>
<dbReference type="Pfam" id="PF16134">
    <property type="entry name" value="THOC2_N"/>
    <property type="match status" value="2"/>
</dbReference>
<feature type="domain" description="THO complex subunitTHOC2 N-terminal" evidence="9">
    <location>
        <begin position="565"/>
        <end position="640"/>
    </location>
</feature>
<keyword evidence="6" id="KW-0175">Coiled coil</keyword>
<evidence type="ECO:0000256" key="5">
    <source>
        <dbReference type="ARBA" id="ARBA00047033"/>
    </source>
</evidence>